<evidence type="ECO:0000256" key="1">
    <source>
        <dbReference type="SAM" id="MobiDB-lite"/>
    </source>
</evidence>
<dbReference type="InterPro" id="IPR045518">
    <property type="entry name" value="2EXR"/>
</dbReference>
<gene>
    <name evidence="3" type="ORF">FJTKL_10107</name>
</gene>
<comment type="caution">
    <text evidence="3">The sequence shown here is derived from an EMBL/GenBank/DDBJ whole genome shotgun (WGS) entry which is preliminary data.</text>
</comment>
<proteinExistence type="predicted"/>
<organism evidence="3 4">
    <name type="scientific">Diaporthe vaccinii</name>
    <dbReference type="NCBI Taxonomy" id="105482"/>
    <lineage>
        <taxon>Eukaryota</taxon>
        <taxon>Fungi</taxon>
        <taxon>Dikarya</taxon>
        <taxon>Ascomycota</taxon>
        <taxon>Pezizomycotina</taxon>
        <taxon>Sordariomycetes</taxon>
        <taxon>Sordariomycetidae</taxon>
        <taxon>Diaporthales</taxon>
        <taxon>Diaporthaceae</taxon>
        <taxon>Diaporthe</taxon>
        <taxon>Diaporthe eres species complex</taxon>
    </lineage>
</organism>
<feature type="compositionally biased region" description="Basic and acidic residues" evidence="1">
    <location>
        <begin position="1"/>
        <end position="11"/>
    </location>
</feature>
<name>A0ABR4ELQ7_9PEZI</name>
<dbReference type="PANTHER" id="PTHR35910:SF6">
    <property type="entry name" value="2EXR DOMAIN-CONTAINING PROTEIN"/>
    <property type="match status" value="1"/>
</dbReference>
<accession>A0ABR4ELQ7</accession>
<keyword evidence="4" id="KW-1185">Reference proteome</keyword>
<dbReference type="Pfam" id="PF20150">
    <property type="entry name" value="2EXR"/>
    <property type="match status" value="1"/>
</dbReference>
<dbReference type="PANTHER" id="PTHR35910">
    <property type="entry name" value="2EXR DOMAIN-CONTAINING PROTEIN"/>
    <property type="match status" value="1"/>
</dbReference>
<evidence type="ECO:0000259" key="2">
    <source>
        <dbReference type="Pfam" id="PF20150"/>
    </source>
</evidence>
<dbReference type="EMBL" id="JBAWTH010000044">
    <property type="protein sequence ID" value="KAL2283226.1"/>
    <property type="molecule type" value="Genomic_DNA"/>
</dbReference>
<dbReference type="Proteomes" id="UP001600888">
    <property type="component" value="Unassembled WGS sequence"/>
</dbReference>
<sequence>MAATRHDHGEEQDGSLSQPNEAIHENMPLGTEKASSHEGHPKQKITFSDLPTELRNMIWKAALVPRVIVLKPQDQTAETDSPTEIDFNKIPGMLVANQESRLIALRHYDQRFTLTFSERVPAQPDGSTSRHMCRIPVIMSTLDEIAFSRPQIRAEMQGYGLLSISIDAAPGAPEPRIERFSLLGDSLMRHGINAEHLARLLNPKTPEWKSTIINFDIYATRYIDWRPFNRYRKHGLSDKHRNGVECLCIQFESFRAITLDEWLRSGFSSWCRHEMYFVDNGYIDACVFDPTWPNSLNHW</sequence>
<reference evidence="3 4" key="1">
    <citation type="submission" date="2024-03" db="EMBL/GenBank/DDBJ databases">
        <title>A high-quality draft genome sequence of Diaporthe vaccinii, a causative agent of upright dieback and viscid rot disease in cranberry plants.</title>
        <authorList>
            <person name="Sarrasin M."/>
            <person name="Lang B.F."/>
            <person name="Burger G."/>
        </authorList>
    </citation>
    <scope>NUCLEOTIDE SEQUENCE [LARGE SCALE GENOMIC DNA]</scope>
    <source>
        <strain evidence="3 4">IS7</strain>
    </source>
</reference>
<protein>
    <recommendedName>
        <fullName evidence="2">2EXR domain-containing protein</fullName>
    </recommendedName>
</protein>
<evidence type="ECO:0000313" key="4">
    <source>
        <dbReference type="Proteomes" id="UP001600888"/>
    </source>
</evidence>
<feature type="domain" description="2EXR" evidence="2">
    <location>
        <begin position="47"/>
        <end position="117"/>
    </location>
</feature>
<evidence type="ECO:0000313" key="3">
    <source>
        <dbReference type="EMBL" id="KAL2283226.1"/>
    </source>
</evidence>
<feature type="region of interest" description="Disordered" evidence="1">
    <location>
        <begin position="1"/>
        <end position="23"/>
    </location>
</feature>